<dbReference type="AlphaFoldDB" id="A0A9X2AC28"/>
<dbReference type="SUPFAM" id="SSF89360">
    <property type="entry name" value="HesB-like domain"/>
    <property type="match status" value="1"/>
</dbReference>
<name>A0A9X2AC28_9BACL</name>
<dbReference type="Proteomes" id="UP001139263">
    <property type="component" value="Unassembled WGS sequence"/>
</dbReference>
<gene>
    <name evidence="1" type="ORF">MM817_02034</name>
</gene>
<proteinExistence type="predicted"/>
<organism evidence="1 2">
    <name type="scientific">Sulfoacidibacillus ferrooxidans</name>
    <dbReference type="NCBI Taxonomy" id="2005001"/>
    <lineage>
        <taxon>Bacteria</taxon>
        <taxon>Bacillati</taxon>
        <taxon>Bacillota</taxon>
        <taxon>Bacilli</taxon>
        <taxon>Bacillales</taxon>
        <taxon>Alicyclobacillaceae</taxon>
        <taxon>Sulfoacidibacillus</taxon>
    </lineage>
</organism>
<keyword evidence="2" id="KW-1185">Reference proteome</keyword>
<comment type="caution">
    <text evidence="1">The sequence shown here is derived from an EMBL/GenBank/DDBJ whole genome shotgun (WGS) entry which is preliminary data.</text>
</comment>
<evidence type="ECO:0000313" key="2">
    <source>
        <dbReference type="Proteomes" id="UP001139263"/>
    </source>
</evidence>
<reference evidence="1" key="1">
    <citation type="submission" date="2022-03" db="EMBL/GenBank/DDBJ databases">
        <title>Draft Genome Sequence of Firmicute Strain S0AB, a Heterotrophic Iron/Sulfur-Oxidizing Extreme Acidophile.</title>
        <authorList>
            <person name="Vergara E."/>
            <person name="Pakostova E."/>
            <person name="Johnson D.B."/>
            <person name="Holmes D.S."/>
        </authorList>
    </citation>
    <scope>NUCLEOTIDE SEQUENCE</scope>
    <source>
        <strain evidence="1">S0AB</strain>
    </source>
</reference>
<dbReference type="InterPro" id="IPR035903">
    <property type="entry name" value="HesB-like_dom_sf"/>
</dbReference>
<protein>
    <recommendedName>
        <fullName evidence="3">HesB/YadR/YfhF-family protein</fullName>
    </recommendedName>
</protein>
<evidence type="ECO:0008006" key="3">
    <source>
        <dbReference type="Google" id="ProtNLM"/>
    </source>
</evidence>
<evidence type="ECO:0000313" key="1">
    <source>
        <dbReference type="EMBL" id="MCI0183743.1"/>
    </source>
</evidence>
<sequence>MNISVSQHAIEWMARELHMPDGDGVRFFVRYGDSHIHPGFNLTVGVAKPLHPAISWVQEGILLFIEQGDVWYLEGYDLAVHYDDVHDDLQFAYTVSSSKSTER</sequence>
<accession>A0A9X2AC28</accession>
<dbReference type="RefSeq" id="WP_241714395.1">
    <property type="nucleotide sequence ID" value="NZ_JALBUF010000006.1"/>
</dbReference>
<dbReference type="EMBL" id="JALBUF010000006">
    <property type="protein sequence ID" value="MCI0183743.1"/>
    <property type="molecule type" value="Genomic_DNA"/>
</dbReference>